<sequence length="147" mass="15818">INTNRHQFRQSTKNEQASAHFLHYRKFSSSTDTEITIQYLLSSNLGTRRGGDGWSSEGFVDGGDGRGRRGGAQGPGRALPLELCPQVHPSDSQGKGQRPRRRRRLARQEAASDLCGGSDGEAASRQGRGGAEDGHVPQLLGPKLGVL</sequence>
<dbReference type="EnsemblPlants" id="TuG1812G0200005777.01.T01">
    <property type="protein sequence ID" value="TuG1812G0200005777.01.T01.cds291003"/>
    <property type="gene ID" value="TuG1812G0200005777.01"/>
</dbReference>
<name>A0A8R7TNP8_TRIUA</name>
<evidence type="ECO:0000313" key="2">
    <source>
        <dbReference type="EnsemblPlants" id="TuG1812G0200005777.01.T01.cds291003"/>
    </source>
</evidence>
<dbReference type="Proteomes" id="UP000015106">
    <property type="component" value="Chromosome 2"/>
</dbReference>
<dbReference type="AlphaFoldDB" id="A0A8R7TNP8"/>
<keyword evidence="3" id="KW-1185">Reference proteome</keyword>
<reference evidence="2" key="3">
    <citation type="submission" date="2022-06" db="UniProtKB">
        <authorList>
            <consortium name="EnsemblPlants"/>
        </authorList>
    </citation>
    <scope>IDENTIFICATION</scope>
</reference>
<proteinExistence type="predicted"/>
<reference evidence="3" key="1">
    <citation type="journal article" date="2013" name="Nature">
        <title>Draft genome of the wheat A-genome progenitor Triticum urartu.</title>
        <authorList>
            <person name="Ling H.Q."/>
            <person name="Zhao S."/>
            <person name="Liu D."/>
            <person name="Wang J."/>
            <person name="Sun H."/>
            <person name="Zhang C."/>
            <person name="Fan H."/>
            <person name="Li D."/>
            <person name="Dong L."/>
            <person name="Tao Y."/>
            <person name="Gao C."/>
            <person name="Wu H."/>
            <person name="Li Y."/>
            <person name="Cui Y."/>
            <person name="Guo X."/>
            <person name="Zheng S."/>
            <person name="Wang B."/>
            <person name="Yu K."/>
            <person name="Liang Q."/>
            <person name="Yang W."/>
            <person name="Lou X."/>
            <person name="Chen J."/>
            <person name="Feng M."/>
            <person name="Jian J."/>
            <person name="Zhang X."/>
            <person name="Luo G."/>
            <person name="Jiang Y."/>
            <person name="Liu J."/>
            <person name="Wang Z."/>
            <person name="Sha Y."/>
            <person name="Zhang B."/>
            <person name="Wu H."/>
            <person name="Tang D."/>
            <person name="Shen Q."/>
            <person name="Xue P."/>
            <person name="Zou S."/>
            <person name="Wang X."/>
            <person name="Liu X."/>
            <person name="Wang F."/>
            <person name="Yang Y."/>
            <person name="An X."/>
            <person name="Dong Z."/>
            <person name="Zhang K."/>
            <person name="Zhang X."/>
            <person name="Luo M.C."/>
            <person name="Dvorak J."/>
            <person name="Tong Y."/>
            <person name="Wang J."/>
            <person name="Yang H."/>
            <person name="Li Z."/>
            <person name="Wang D."/>
            <person name="Zhang A."/>
            <person name="Wang J."/>
        </authorList>
    </citation>
    <scope>NUCLEOTIDE SEQUENCE</scope>
    <source>
        <strain evidence="3">cv. G1812</strain>
    </source>
</reference>
<protein>
    <submittedName>
        <fullName evidence="2">Uncharacterized protein</fullName>
    </submittedName>
</protein>
<evidence type="ECO:0000313" key="3">
    <source>
        <dbReference type="Proteomes" id="UP000015106"/>
    </source>
</evidence>
<feature type="region of interest" description="Disordered" evidence="1">
    <location>
        <begin position="45"/>
        <end position="147"/>
    </location>
</feature>
<dbReference type="Gramene" id="TuG1812G0200005777.01.T01">
    <property type="protein sequence ID" value="TuG1812G0200005777.01.T01.cds291003"/>
    <property type="gene ID" value="TuG1812G0200005777.01"/>
</dbReference>
<gene>
    <name evidence="2" type="primary">LOC125534405</name>
</gene>
<accession>A0A8R7TNP8</accession>
<reference evidence="2" key="2">
    <citation type="submission" date="2018-03" db="EMBL/GenBank/DDBJ databases">
        <title>The Triticum urartu genome reveals the dynamic nature of wheat genome evolution.</title>
        <authorList>
            <person name="Ling H."/>
            <person name="Ma B."/>
            <person name="Shi X."/>
            <person name="Liu H."/>
            <person name="Dong L."/>
            <person name="Sun H."/>
            <person name="Cao Y."/>
            <person name="Gao Q."/>
            <person name="Zheng S."/>
            <person name="Li Y."/>
            <person name="Yu Y."/>
            <person name="Du H."/>
            <person name="Qi M."/>
            <person name="Li Y."/>
            <person name="Yu H."/>
            <person name="Cui Y."/>
            <person name="Wang N."/>
            <person name="Chen C."/>
            <person name="Wu H."/>
            <person name="Zhao Y."/>
            <person name="Zhang J."/>
            <person name="Li Y."/>
            <person name="Zhou W."/>
            <person name="Zhang B."/>
            <person name="Hu W."/>
            <person name="Eijk M."/>
            <person name="Tang J."/>
            <person name="Witsenboer H."/>
            <person name="Zhao S."/>
            <person name="Li Z."/>
            <person name="Zhang A."/>
            <person name="Wang D."/>
            <person name="Liang C."/>
        </authorList>
    </citation>
    <scope>NUCLEOTIDE SEQUENCE [LARGE SCALE GENOMIC DNA]</scope>
    <source>
        <strain evidence="2">cv. G1812</strain>
    </source>
</reference>
<organism evidence="2 3">
    <name type="scientific">Triticum urartu</name>
    <name type="common">Red wild einkorn</name>
    <name type="synonym">Crithodium urartu</name>
    <dbReference type="NCBI Taxonomy" id="4572"/>
    <lineage>
        <taxon>Eukaryota</taxon>
        <taxon>Viridiplantae</taxon>
        <taxon>Streptophyta</taxon>
        <taxon>Embryophyta</taxon>
        <taxon>Tracheophyta</taxon>
        <taxon>Spermatophyta</taxon>
        <taxon>Magnoliopsida</taxon>
        <taxon>Liliopsida</taxon>
        <taxon>Poales</taxon>
        <taxon>Poaceae</taxon>
        <taxon>BOP clade</taxon>
        <taxon>Pooideae</taxon>
        <taxon>Triticodae</taxon>
        <taxon>Triticeae</taxon>
        <taxon>Triticinae</taxon>
        <taxon>Triticum</taxon>
    </lineage>
</organism>
<evidence type="ECO:0000256" key="1">
    <source>
        <dbReference type="SAM" id="MobiDB-lite"/>
    </source>
</evidence>